<evidence type="ECO:0000256" key="5">
    <source>
        <dbReference type="ARBA" id="ARBA00022618"/>
    </source>
</evidence>
<feature type="compositionally biased region" description="Basic and acidic residues" evidence="18">
    <location>
        <begin position="434"/>
        <end position="446"/>
    </location>
</feature>
<keyword evidence="4" id="KW-0597">Phosphoprotein</keyword>
<dbReference type="InterPro" id="IPR051841">
    <property type="entry name" value="MT-Golgi_org_protein"/>
</dbReference>
<feature type="region of interest" description="Disordered" evidence="18">
    <location>
        <begin position="100"/>
        <end position="236"/>
    </location>
</feature>
<dbReference type="GO" id="GO:0006281">
    <property type="term" value="P:DNA repair"/>
    <property type="evidence" value="ECO:0007669"/>
    <property type="project" value="UniProtKB-KW"/>
</dbReference>
<dbReference type="EMBL" id="DYDO01000011">
    <property type="protein sequence ID" value="DBA16167.1"/>
    <property type="molecule type" value="Genomic_DNA"/>
</dbReference>
<evidence type="ECO:0000256" key="12">
    <source>
        <dbReference type="ARBA" id="ARBA00023242"/>
    </source>
</evidence>
<comment type="subcellular location">
    <subcellularLocation>
        <location evidence="1">Cytoplasm</location>
        <location evidence="1">Cytoskeleton</location>
        <location evidence="1">Microtubule organizing center</location>
        <location evidence="1">Centrosome</location>
        <location evidence="1">Centriole</location>
    </subcellularLocation>
    <subcellularLocation>
        <location evidence="2">Nucleus</location>
    </subcellularLocation>
</comment>
<feature type="compositionally biased region" description="Basic and acidic residues" evidence="18">
    <location>
        <begin position="389"/>
        <end position="404"/>
    </location>
</feature>
<dbReference type="CDD" id="cd00201">
    <property type="entry name" value="WW"/>
    <property type="match status" value="1"/>
</dbReference>
<keyword evidence="3" id="KW-0963">Cytoplasm</keyword>
<evidence type="ECO:0000256" key="16">
    <source>
        <dbReference type="ARBA" id="ARBA00067900"/>
    </source>
</evidence>
<evidence type="ECO:0000256" key="9">
    <source>
        <dbReference type="ARBA" id="ARBA00023054"/>
    </source>
</evidence>
<dbReference type="GO" id="GO:0005813">
    <property type="term" value="C:centrosome"/>
    <property type="evidence" value="ECO:0007669"/>
    <property type="project" value="TreeGrafter"/>
</dbReference>
<keyword evidence="10" id="KW-0234">DNA repair</keyword>
<dbReference type="Gene3D" id="3.30.1470.10">
    <property type="entry name" value="Photosystem I PsaD, reaction center subunit II"/>
    <property type="match status" value="1"/>
</dbReference>
<evidence type="ECO:0000259" key="19">
    <source>
        <dbReference type="PROSITE" id="PS50020"/>
    </source>
</evidence>
<comment type="caution">
    <text evidence="20">The sequence shown here is derived from an EMBL/GenBank/DDBJ whole genome shotgun (WGS) entry which is preliminary data.</text>
</comment>
<name>A0AAV2ZQL4_PYXAD</name>
<evidence type="ECO:0000256" key="7">
    <source>
        <dbReference type="ARBA" id="ARBA00022776"/>
    </source>
</evidence>
<evidence type="ECO:0000256" key="18">
    <source>
        <dbReference type="SAM" id="MobiDB-lite"/>
    </source>
</evidence>
<accession>A0AAV2ZQL4</accession>
<evidence type="ECO:0000256" key="8">
    <source>
        <dbReference type="ARBA" id="ARBA00022794"/>
    </source>
</evidence>
<evidence type="ECO:0000256" key="1">
    <source>
        <dbReference type="ARBA" id="ARBA00004114"/>
    </source>
</evidence>
<dbReference type="GO" id="GO:0005814">
    <property type="term" value="C:centriole"/>
    <property type="evidence" value="ECO:0007669"/>
    <property type="project" value="UniProtKB-SubCell"/>
</dbReference>
<keyword evidence="12" id="KW-0539">Nucleus</keyword>
<comment type="subunit">
    <text evidence="15">Interacts (via N-terminus) with ATRIP. Interacts with ATM, ATR and MDC1. Interacts with XPA (via N-terminus) upon UV irradiation. Interacts with CEP83, CCDC92, TTBK2, DVL3, NPHP3 and weakly with NPHP4. Interacts with DZIP1.</text>
</comment>
<evidence type="ECO:0000256" key="10">
    <source>
        <dbReference type="ARBA" id="ARBA00023204"/>
    </source>
</evidence>
<keyword evidence="11" id="KW-0206">Cytoskeleton</keyword>
<feature type="region of interest" description="Disordered" evidence="18">
    <location>
        <begin position="492"/>
        <end position="511"/>
    </location>
</feature>
<organism evidence="20 21">
    <name type="scientific">Pyxicephalus adspersus</name>
    <name type="common">African bullfrog</name>
    <dbReference type="NCBI Taxonomy" id="30357"/>
    <lineage>
        <taxon>Eukaryota</taxon>
        <taxon>Metazoa</taxon>
        <taxon>Chordata</taxon>
        <taxon>Craniata</taxon>
        <taxon>Vertebrata</taxon>
        <taxon>Euteleostomi</taxon>
        <taxon>Amphibia</taxon>
        <taxon>Batrachia</taxon>
        <taxon>Anura</taxon>
        <taxon>Neobatrachia</taxon>
        <taxon>Ranoidea</taxon>
        <taxon>Pyxicephalidae</taxon>
        <taxon>Pyxicephalinae</taxon>
        <taxon>Pyxicephalus</taxon>
    </lineage>
</organism>
<feature type="region of interest" description="Disordered" evidence="18">
    <location>
        <begin position="753"/>
        <end position="783"/>
    </location>
</feature>
<evidence type="ECO:0000256" key="4">
    <source>
        <dbReference type="ARBA" id="ARBA00022553"/>
    </source>
</evidence>
<keyword evidence="9 17" id="KW-0175">Coiled coil</keyword>
<keyword evidence="5" id="KW-0132">Cell division</keyword>
<feature type="domain" description="WW" evidence="19">
    <location>
        <begin position="57"/>
        <end position="90"/>
    </location>
</feature>
<dbReference type="PROSITE" id="PS50020">
    <property type="entry name" value="WW_DOMAIN_2"/>
    <property type="match status" value="1"/>
</dbReference>
<dbReference type="Pfam" id="PF00397">
    <property type="entry name" value="WW"/>
    <property type="match status" value="1"/>
</dbReference>
<dbReference type="PROSITE" id="PS01159">
    <property type="entry name" value="WW_DOMAIN_1"/>
    <property type="match status" value="1"/>
</dbReference>
<dbReference type="GO" id="GO:0051301">
    <property type="term" value="P:cell division"/>
    <property type="evidence" value="ECO:0007669"/>
    <property type="project" value="UniProtKB-KW"/>
</dbReference>
<proteinExistence type="predicted"/>
<evidence type="ECO:0000256" key="3">
    <source>
        <dbReference type="ARBA" id="ARBA00022490"/>
    </source>
</evidence>
<keyword evidence="6" id="KW-0227">DNA damage</keyword>
<feature type="compositionally biased region" description="Basic and acidic residues" evidence="18">
    <location>
        <begin position="492"/>
        <end position="503"/>
    </location>
</feature>
<feature type="region of interest" description="Disordered" evidence="18">
    <location>
        <begin position="352"/>
        <end position="482"/>
    </location>
</feature>
<evidence type="ECO:0000256" key="2">
    <source>
        <dbReference type="ARBA" id="ARBA00004123"/>
    </source>
</evidence>
<evidence type="ECO:0000313" key="20">
    <source>
        <dbReference type="EMBL" id="DBA16167.1"/>
    </source>
</evidence>
<dbReference type="GO" id="GO:0005634">
    <property type="term" value="C:nucleus"/>
    <property type="evidence" value="ECO:0007669"/>
    <property type="project" value="UniProtKB-SubCell"/>
</dbReference>
<gene>
    <name evidence="20" type="ORF">GDO54_003587</name>
</gene>
<dbReference type="SMART" id="SM00456">
    <property type="entry name" value="WW"/>
    <property type="match status" value="1"/>
</dbReference>
<keyword evidence="7" id="KW-0498">Mitosis</keyword>
<reference evidence="20" key="1">
    <citation type="thesis" date="2020" institute="ProQuest LLC" country="789 East Eisenhower Parkway, Ann Arbor, MI, USA">
        <title>Comparative Genomics and Chromosome Evolution.</title>
        <authorList>
            <person name="Mudd A.B."/>
        </authorList>
    </citation>
    <scope>NUCLEOTIDE SEQUENCE</scope>
    <source>
        <strain evidence="20">1538</strain>
        <tissue evidence="20">Blood</tissue>
    </source>
</reference>
<evidence type="ECO:0000256" key="13">
    <source>
        <dbReference type="ARBA" id="ARBA00023306"/>
    </source>
</evidence>
<protein>
    <recommendedName>
        <fullName evidence="16">Centrosomal protein of 164 kDa</fullName>
    </recommendedName>
</protein>
<feature type="compositionally biased region" description="Polar residues" evidence="18">
    <location>
        <begin position="188"/>
        <end position="199"/>
    </location>
</feature>
<dbReference type="PANTHER" id="PTHR18902">
    <property type="entry name" value="NUCLEAR MITOTIC APPARATUS PROTEIN 1-RELATED"/>
    <property type="match status" value="1"/>
</dbReference>
<feature type="compositionally biased region" description="Basic and acidic residues" evidence="18">
    <location>
        <begin position="454"/>
        <end position="482"/>
    </location>
</feature>
<dbReference type="AlphaFoldDB" id="A0AAV2ZQL4"/>
<dbReference type="PANTHER" id="PTHR18902:SF27">
    <property type="entry name" value="CENTROSOMAL PROTEIN OF 164 KDA"/>
    <property type="match status" value="1"/>
</dbReference>
<keyword evidence="8" id="KW-0970">Cilium biogenesis/degradation</keyword>
<sequence length="1260" mass="144326">MLAVPAGRMGDQLILEEDHDENYIPQEHEIQEYARMIGINPDTEPELMWLAREGIVAPLPPDWKPCQDVTGDIYYFNFATGQSTWDHPIDEHYRELVVLEREKQQGQGGGKKKEKEKKKKKEKKKEKKPKDIPKPVLSLGSPLGPVGGLAPLRALGDSTGSSGGMRGSQGSSAGSSGGFDNLLGGTSGKTTSYLKTTTGRHSEERVSLTLPGLAEEDENGDKESEDQSPRGSARLLKNLHMDIGSLGGGFEYEAEECEPVHCASPAEMSAQKEEPLPGSFDKESKEGKASENSAPSIAGELGSGARECILEQDERDESEPSEAIKDVPKFNSKLGTKDFLFGIQSLEKVHDITSLSPGPASPKEAIEEELDEDVEEEISDDDYMMPVKEPLDDTKRQIHLDTKQARATVEPMSAKEPKLSAQLLRNDSDSSQISEKESGIKSEISKHNKQPPKLIDELPKTSDNSRKIVEQGKSALEEEHRQKLEDLKNMFSKEEEEKKHSLQELHNSNIRSLEAKLQRESEEEEAKMREAQKQKLLKLEKELIKEREDEEEKIQKRELEIREEHQQRLLKLKEELLQEKNDLFEKLKLETENLLQQERTTILHEREIALKELGARLEQETKMALELLENKHVMELEQLKATVTEKHQKEISDLQDTKHVVQLGEVSQSPSNLYLINKKISHVLDFEKEMSDLLQEKRNEVQREHERKLERMKEEHRQEMENIWKQFEEEEQTQRSQMLEKLQDEIGKLRRRHEKELEAQQKEQEKCQEERQHSYREKEETLQKRKEELEEKERELERKIENVTVQENAVKEQRYLNDLMKQTRKELETMQDRKSDLESQVQQLQSLYTRLQESASDLEGEIKSRHEKLKQLSKEELMDKMDSELHLEDLTKMNSSNHASNIPVNISFFIILCICILRYYISSQGASLHKAKDFLRLQTHSMCRRQSLLKAAKQQWRHNMHESQDPEQAHQLEGIRKNLEEEAHNLKDIHDTMEKGQTLLQQKEQCLQELENSLLEEMSEEEAPKARRSKKFVTFDVSDSDDTSSVMSMDGHKCDLIGSLDCLPMKVKHLTQSLHHITAELNSVLSSLDPLRSEHSSVLHSENKLSSAPGIPLSAYISMSKMDRQMGLRSSSPWAWKVPVPSSVQASSSATQSVNALMMEKWHKYFPGSSPLLSDQSLHSENKLGYVSAGEQLREMQSASFHSKYTDKHNIQAMIDSNKKWLQNFKHDPKVPLGPSRSTSGAGLVQLGLDENNQIRVYQF</sequence>
<keyword evidence="13" id="KW-0131">Cell cycle</keyword>
<dbReference type="GO" id="GO:0097539">
    <property type="term" value="C:ciliary transition fiber"/>
    <property type="evidence" value="ECO:0007669"/>
    <property type="project" value="TreeGrafter"/>
</dbReference>
<dbReference type="InterPro" id="IPR001202">
    <property type="entry name" value="WW_dom"/>
</dbReference>
<feature type="region of interest" description="Disordered" evidence="18">
    <location>
        <begin position="263"/>
        <end position="329"/>
    </location>
</feature>
<evidence type="ECO:0000256" key="17">
    <source>
        <dbReference type="SAM" id="Coils"/>
    </source>
</evidence>
<keyword evidence="21" id="KW-1185">Reference proteome</keyword>
<dbReference type="Proteomes" id="UP001181693">
    <property type="component" value="Unassembled WGS sequence"/>
</dbReference>
<dbReference type="GO" id="GO:0060271">
    <property type="term" value="P:cilium assembly"/>
    <property type="evidence" value="ECO:0007669"/>
    <property type="project" value="TreeGrafter"/>
</dbReference>
<feature type="compositionally biased region" description="Basic and acidic residues" evidence="18">
    <location>
        <begin position="270"/>
        <end position="289"/>
    </location>
</feature>
<evidence type="ECO:0000256" key="11">
    <source>
        <dbReference type="ARBA" id="ARBA00023212"/>
    </source>
</evidence>
<dbReference type="SUPFAM" id="SSF51045">
    <property type="entry name" value="WW domain"/>
    <property type="match status" value="1"/>
</dbReference>
<feature type="compositionally biased region" description="Acidic residues" evidence="18">
    <location>
        <begin position="366"/>
        <end position="383"/>
    </location>
</feature>
<evidence type="ECO:0000256" key="6">
    <source>
        <dbReference type="ARBA" id="ARBA00022763"/>
    </source>
</evidence>
<feature type="compositionally biased region" description="Acidic residues" evidence="18">
    <location>
        <begin position="310"/>
        <end position="320"/>
    </location>
</feature>
<feature type="coiled-coil region" evidence="17">
    <location>
        <begin position="969"/>
        <end position="1020"/>
    </location>
</feature>
<dbReference type="InterPro" id="IPR036020">
    <property type="entry name" value="WW_dom_sf"/>
</dbReference>
<evidence type="ECO:0000313" key="21">
    <source>
        <dbReference type="Proteomes" id="UP001181693"/>
    </source>
</evidence>
<evidence type="ECO:0000256" key="14">
    <source>
        <dbReference type="ARBA" id="ARBA00056906"/>
    </source>
</evidence>
<evidence type="ECO:0000256" key="15">
    <source>
        <dbReference type="ARBA" id="ARBA00061715"/>
    </source>
</evidence>
<feature type="compositionally biased region" description="Low complexity" evidence="18">
    <location>
        <begin position="134"/>
        <end position="160"/>
    </location>
</feature>
<comment type="function">
    <text evidence="14">Plays a role in microtubule organization and/or maintenance for the formation of primary cilia (PC), a microtubule-based structure that protrudes from the surface of epithelial cells. Plays a critical role in G2/M checkpoint and nuclear divisions. A key player in the DNA damage-activated ATR/ATM signaling cascade since it is required for the proper phosphorylation of H2AX, RPA, CHEK2 and CHEK1. Plays a critical role in chromosome segregation, acting as a mediator required for the maintenance of genomic stability through modulation of MDC1, RPA and CHEK1.</text>
</comment>
<feature type="compositionally biased region" description="Basic residues" evidence="18">
    <location>
        <begin position="110"/>
        <end position="127"/>
    </location>
</feature>
<dbReference type="FunFam" id="3.30.1470.10:FF:000001">
    <property type="entry name" value="Centrosomal protein of 164 kDa"/>
    <property type="match status" value="1"/>
</dbReference>